<evidence type="ECO:0000313" key="2">
    <source>
        <dbReference type="EMBL" id="KAA6315870.1"/>
    </source>
</evidence>
<dbReference type="EMBL" id="SNRY01008866">
    <property type="protein sequence ID" value="KAA6307856.1"/>
    <property type="molecule type" value="Genomic_DNA"/>
</dbReference>
<dbReference type="EMBL" id="SNRY01005089">
    <property type="protein sequence ID" value="KAA6315870.1"/>
    <property type="molecule type" value="Genomic_DNA"/>
</dbReference>
<protein>
    <submittedName>
        <fullName evidence="2">Uncharacterized protein</fullName>
    </submittedName>
</protein>
<dbReference type="AlphaFoldDB" id="A0A5J4Q4A9"/>
<accession>A0A5J4Q4A9</accession>
<evidence type="ECO:0000313" key="1">
    <source>
        <dbReference type="EMBL" id="KAA6307856.1"/>
    </source>
</evidence>
<comment type="caution">
    <text evidence="2">The sequence shown here is derived from an EMBL/GenBank/DDBJ whole genome shotgun (WGS) entry which is preliminary data.</text>
</comment>
<sequence length="27" mass="2922">MAGEYGVKLDAIEETPMNGLIEYHALG</sequence>
<proteinExistence type="predicted"/>
<gene>
    <name evidence="2" type="ORF">EZS27_033736</name>
    <name evidence="1" type="ORF">EZS27_040470</name>
</gene>
<organism evidence="2">
    <name type="scientific">termite gut metagenome</name>
    <dbReference type="NCBI Taxonomy" id="433724"/>
    <lineage>
        <taxon>unclassified sequences</taxon>
        <taxon>metagenomes</taxon>
        <taxon>organismal metagenomes</taxon>
    </lineage>
</organism>
<name>A0A5J4Q4A9_9ZZZZ</name>
<reference evidence="2" key="1">
    <citation type="submission" date="2019-03" db="EMBL/GenBank/DDBJ databases">
        <title>Single cell metagenomics reveals metabolic interactions within the superorganism composed of flagellate Streblomastix strix and complex community of Bacteroidetes bacteria on its surface.</title>
        <authorList>
            <person name="Treitli S.C."/>
            <person name="Kolisko M."/>
            <person name="Husnik F."/>
            <person name="Keeling P."/>
            <person name="Hampl V."/>
        </authorList>
    </citation>
    <scope>NUCLEOTIDE SEQUENCE</scope>
    <source>
        <strain evidence="2">STM</strain>
    </source>
</reference>